<evidence type="ECO:0000259" key="4">
    <source>
        <dbReference type="Pfam" id="PF16220"/>
    </source>
</evidence>
<dbReference type="Pfam" id="PF04773">
    <property type="entry name" value="FecR"/>
    <property type="match status" value="1"/>
</dbReference>
<evidence type="ECO:0000313" key="6">
    <source>
        <dbReference type="Proteomes" id="UP000033651"/>
    </source>
</evidence>
<dbReference type="Proteomes" id="UP000033651">
    <property type="component" value="Unassembled WGS sequence"/>
</dbReference>
<feature type="domain" description="FecR N-terminal" evidence="4">
    <location>
        <begin position="21"/>
        <end position="60"/>
    </location>
</feature>
<feature type="compositionally biased region" description="Basic and acidic residues" evidence="1">
    <location>
        <begin position="7"/>
        <end position="18"/>
    </location>
</feature>
<feature type="domain" description="FecR protein" evidence="3">
    <location>
        <begin position="117"/>
        <end position="213"/>
    </location>
</feature>
<dbReference type="Gene3D" id="3.55.50.30">
    <property type="match status" value="1"/>
</dbReference>
<keyword evidence="6" id="KW-1185">Reference proteome</keyword>
<dbReference type="PATRIC" id="fig|345309.4.peg.1054"/>
<dbReference type="AlphaFoldDB" id="A0A0F3KUX2"/>
<protein>
    <recommendedName>
        <fullName evidence="7">FecR family protein</fullName>
    </recommendedName>
</protein>
<gene>
    <name evidence="5" type="ORF">VI08_09160</name>
</gene>
<evidence type="ECO:0000256" key="1">
    <source>
        <dbReference type="SAM" id="MobiDB-lite"/>
    </source>
</evidence>
<dbReference type="Gene3D" id="2.60.120.1440">
    <property type="match status" value="1"/>
</dbReference>
<sequence length="329" mass="35254">MHGTPPTDRDHPRERPATADEAAASWLVRSHGGLSDADSRALAAWLAEDPAHGVALERLRKTWRFLDDVAPLHRRRQRRARLRRAAYAAAAAVFVATVAGGVAWWERAPPPTVASVVYQTGRGEQREVALGDGTTVWLDTGTRISVRLSASARAVSLAAGQALFDVTHDEARPFTVDTATARVRVLGTRFSVRQTPVGLVSRGTGVSVSRGHVQVTDPEGRGHVDLLAGQAAHVAPGGTPARVATAVGETWREGRVVFDDTPLADAVAELERYGDTHLVVAPSARALHITGSFSARQPEAFARAVAHILPVDLQRRGTEVTFTGRASQR</sequence>
<dbReference type="InterPro" id="IPR032623">
    <property type="entry name" value="FecR_N"/>
</dbReference>
<accession>A0A0F3KUX2</accession>
<comment type="caution">
    <text evidence="5">The sequence shown here is derived from an EMBL/GenBank/DDBJ whole genome shotgun (WGS) entry which is preliminary data.</text>
</comment>
<evidence type="ECO:0000259" key="3">
    <source>
        <dbReference type="Pfam" id="PF04773"/>
    </source>
</evidence>
<dbReference type="GO" id="GO:0016989">
    <property type="term" value="F:sigma factor antagonist activity"/>
    <property type="evidence" value="ECO:0007669"/>
    <property type="project" value="TreeGrafter"/>
</dbReference>
<dbReference type="PANTHER" id="PTHR30273:SF2">
    <property type="entry name" value="PROTEIN FECR"/>
    <property type="match status" value="1"/>
</dbReference>
<dbReference type="Pfam" id="PF16220">
    <property type="entry name" value="DUF4880"/>
    <property type="match status" value="1"/>
</dbReference>
<dbReference type="PANTHER" id="PTHR30273">
    <property type="entry name" value="PERIPLASMIC SIGNAL SENSOR AND SIGMA FACTOR ACTIVATOR FECR-RELATED"/>
    <property type="match status" value="1"/>
</dbReference>
<feature type="transmembrane region" description="Helical" evidence="2">
    <location>
        <begin position="85"/>
        <end position="105"/>
    </location>
</feature>
<name>A0A0F3KUX2_9GAMM</name>
<organism evidence="5 6">
    <name type="scientific">Luteibacter yeojuensis</name>
    <dbReference type="NCBI Taxonomy" id="345309"/>
    <lineage>
        <taxon>Bacteria</taxon>
        <taxon>Pseudomonadati</taxon>
        <taxon>Pseudomonadota</taxon>
        <taxon>Gammaproteobacteria</taxon>
        <taxon>Lysobacterales</taxon>
        <taxon>Rhodanobacteraceae</taxon>
        <taxon>Luteibacter</taxon>
    </lineage>
</organism>
<dbReference type="RefSeq" id="WP_045829277.1">
    <property type="nucleotide sequence ID" value="NZ_JZRB01000018.1"/>
</dbReference>
<keyword evidence="2" id="KW-0812">Transmembrane</keyword>
<evidence type="ECO:0000256" key="2">
    <source>
        <dbReference type="SAM" id="Phobius"/>
    </source>
</evidence>
<proteinExistence type="predicted"/>
<dbReference type="PIRSF" id="PIRSF018266">
    <property type="entry name" value="FecR"/>
    <property type="match status" value="1"/>
</dbReference>
<dbReference type="OrthoDB" id="9771237at2"/>
<feature type="region of interest" description="Disordered" evidence="1">
    <location>
        <begin position="1"/>
        <end position="20"/>
    </location>
</feature>
<dbReference type="EMBL" id="JZRB01000018">
    <property type="protein sequence ID" value="KJV34752.1"/>
    <property type="molecule type" value="Genomic_DNA"/>
</dbReference>
<keyword evidence="2" id="KW-0472">Membrane</keyword>
<reference evidence="5 6" key="1">
    <citation type="submission" date="2015-03" db="EMBL/GenBank/DDBJ databases">
        <title>Draft genome sequence of Luteibacter yeojuensis strain SU11.</title>
        <authorList>
            <person name="Sulaiman J."/>
            <person name="Priya K."/>
            <person name="Chan K.-G."/>
        </authorList>
    </citation>
    <scope>NUCLEOTIDE SEQUENCE [LARGE SCALE GENOMIC DNA]</scope>
    <source>
        <strain evidence="5 6">SU11</strain>
    </source>
</reference>
<evidence type="ECO:0000313" key="5">
    <source>
        <dbReference type="EMBL" id="KJV34752.1"/>
    </source>
</evidence>
<keyword evidence="2" id="KW-1133">Transmembrane helix</keyword>
<dbReference type="InterPro" id="IPR012373">
    <property type="entry name" value="Ferrdict_sens_TM"/>
</dbReference>
<dbReference type="InterPro" id="IPR006860">
    <property type="entry name" value="FecR"/>
</dbReference>
<evidence type="ECO:0008006" key="7">
    <source>
        <dbReference type="Google" id="ProtNLM"/>
    </source>
</evidence>